<dbReference type="AlphaFoldDB" id="A0A4S8LZW0"/>
<name>A0A4S8LZW0_DENBC</name>
<sequence>MSLSQHCQAVGHTRTIAPMIHGLTHQDTINCVIWDSFADEVLPPNINTLSRESPQTRILRARVRMRSGALFGAHKDLHAASTPEPDDLEAKALLHQRSVNVEKVRRRQAL</sequence>
<proteinExistence type="predicted"/>
<accession>A0A4S8LZW0</accession>
<evidence type="ECO:0000313" key="2">
    <source>
        <dbReference type="Proteomes" id="UP000297245"/>
    </source>
</evidence>
<reference evidence="1 2" key="1">
    <citation type="journal article" date="2019" name="Nat. Ecol. Evol.">
        <title>Megaphylogeny resolves global patterns of mushroom evolution.</title>
        <authorList>
            <person name="Varga T."/>
            <person name="Krizsan K."/>
            <person name="Foldi C."/>
            <person name="Dima B."/>
            <person name="Sanchez-Garcia M."/>
            <person name="Sanchez-Ramirez S."/>
            <person name="Szollosi G.J."/>
            <person name="Szarkandi J.G."/>
            <person name="Papp V."/>
            <person name="Albert L."/>
            <person name="Andreopoulos W."/>
            <person name="Angelini C."/>
            <person name="Antonin V."/>
            <person name="Barry K.W."/>
            <person name="Bougher N.L."/>
            <person name="Buchanan P."/>
            <person name="Buyck B."/>
            <person name="Bense V."/>
            <person name="Catcheside P."/>
            <person name="Chovatia M."/>
            <person name="Cooper J."/>
            <person name="Damon W."/>
            <person name="Desjardin D."/>
            <person name="Finy P."/>
            <person name="Geml J."/>
            <person name="Haridas S."/>
            <person name="Hughes K."/>
            <person name="Justo A."/>
            <person name="Karasinski D."/>
            <person name="Kautmanova I."/>
            <person name="Kiss B."/>
            <person name="Kocsube S."/>
            <person name="Kotiranta H."/>
            <person name="LaButti K.M."/>
            <person name="Lechner B.E."/>
            <person name="Liimatainen K."/>
            <person name="Lipzen A."/>
            <person name="Lukacs Z."/>
            <person name="Mihaltcheva S."/>
            <person name="Morgado L.N."/>
            <person name="Niskanen T."/>
            <person name="Noordeloos M.E."/>
            <person name="Ohm R.A."/>
            <person name="Ortiz-Santana B."/>
            <person name="Ovrebo C."/>
            <person name="Racz N."/>
            <person name="Riley R."/>
            <person name="Savchenko A."/>
            <person name="Shiryaev A."/>
            <person name="Soop K."/>
            <person name="Spirin V."/>
            <person name="Szebenyi C."/>
            <person name="Tomsovsky M."/>
            <person name="Tulloss R.E."/>
            <person name="Uehling J."/>
            <person name="Grigoriev I.V."/>
            <person name="Vagvolgyi C."/>
            <person name="Papp T."/>
            <person name="Martin F.M."/>
            <person name="Miettinen O."/>
            <person name="Hibbett D.S."/>
            <person name="Nagy L.G."/>
        </authorList>
    </citation>
    <scope>NUCLEOTIDE SEQUENCE [LARGE SCALE GENOMIC DNA]</scope>
    <source>
        <strain evidence="1 2">CBS 962.96</strain>
    </source>
</reference>
<dbReference type="Proteomes" id="UP000297245">
    <property type="component" value="Unassembled WGS sequence"/>
</dbReference>
<keyword evidence="2" id="KW-1185">Reference proteome</keyword>
<evidence type="ECO:0000313" key="1">
    <source>
        <dbReference type="EMBL" id="THU95150.1"/>
    </source>
</evidence>
<gene>
    <name evidence="1" type="ORF">K435DRAFT_966582</name>
</gene>
<organism evidence="1 2">
    <name type="scientific">Dendrothele bispora (strain CBS 962.96)</name>
    <dbReference type="NCBI Taxonomy" id="1314807"/>
    <lineage>
        <taxon>Eukaryota</taxon>
        <taxon>Fungi</taxon>
        <taxon>Dikarya</taxon>
        <taxon>Basidiomycota</taxon>
        <taxon>Agaricomycotina</taxon>
        <taxon>Agaricomycetes</taxon>
        <taxon>Agaricomycetidae</taxon>
        <taxon>Agaricales</taxon>
        <taxon>Agaricales incertae sedis</taxon>
        <taxon>Dendrothele</taxon>
    </lineage>
</organism>
<dbReference type="EMBL" id="ML179207">
    <property type="protein sequence ID" value="THU95150.1"/>
    <property type="molecule type" value="Genomic_DNA"/>
</dbReference>
<protein>
    <submittedName>
        <fullName evidence="1">Uncharacterized protein</fullName>
    </submittedName>
</protein>